<organism evidence="1 2">
    <name type="scientific">Bradyrhizobium erythrophlei</name>
    <dbReference type="NCBI Taxonomy" id="1437360"/>
    <lineage>
        <taxon>Bacteria</taxon>
        <taxon>Pseudomonadati</taxon>
        <taxon>Pseudomonadota</taxon>
        <taxon>Alphaproteobacteria</taxon>
        <taxon>Hyphomicrobiales</taxon>
        <taxon>Nitrobacteraceae</taxon>
        <taxon>Bradyrhizobium</taxon>
    </lineage>
</organism>
<dbReference type="AlphaFoldDB" id="A0A1M7TTJ8"/>
<evidence type="ECO:0000313" key="1">
    <source>
        <dbReference type="EMBL" id="SHN74064.1"/>
    </source>
</evidence>
<dbReference type="EMBL" id="LT670849">
    <property type="protein sequence ID" value="SHN74064.1"/>
    <property type="molecule type" value="Genomic_DNA"/>
</dbReference>
<dbReference type="Proteomes" id="UP000184096">
    <property type="component" value="Chromosome I"/>
</dbReference>
<protein>
    <submittedName>
        <fullName evidence="1">Uncharacterized protein</fullName>
    </submittedName>
</protein>
<accession>A0A1M7TTJ8</accession>
<keyword evidence="2" id="KW-1185">Reference proteome</keyword>
<gene>
    <name evidence="1" type="ORF">SAMN05444170_2654</name>
</gene>
<sequence>MLSRDSAERLVLYLEDAEENLQRALLAVSSFPKEERQKFSKLLYQAVAVLNSDGWKPVYDEYPDLAPEYESLEPPTINSELSWDKVSLEPPLTAEDVDAILLPLLRSHWKKVMLVVYEARDSCIMQR</sequence>
<reference evidence="2" key="1">
    <citation type="submission" date="2016-11" db="EMBL/GenBank/DDBJ databases">
        <authorList>
            <person name="Varghese N."/>
            <person name="Submissions S."/>
        </authorList>
    </citation>
    <scope>NUCLEOTIDE SEQUENCE [LARGE SCALE GENOMIC DNA]</scope>
    <source>
        <strain evidence="2">GAS401</strain>
    </source>
</reference>
<evidence type="ECO:0000313" key="2">
    <source>
        <dbReference type="Proteomes" id="UP000184096"/>
    </source>
</evidence>
<proteinExistence type="predicted"/>
<name>A0A1M7TTJ8_9BRAD</name>